<dbReference type="InParanoid" id="M4BEM3"/>
<dbReference type="Proteomes" id="UP000011713">
    <property type="component" value="Unassembled WGS sequence"/>
</dbReference>
<organism evidence="1 2">
    <name type="scientific">Hyaloperonospora arabidopsidis (strain Emoy2)</name>
    <name type="common">Downy mildew agent</name>
    <name type="synonym">Peronospora arabidopsidis</name>
    <dbReference type="NCBI Taxonomy" id="559515"/>
    <lineage>
        <taxon>Eukaryota</taxon>
        <taxon>Sar</taxon>
        <taxon>Stramenopiles</taxon>
        <taxon>Oomycota</taxon>
        <taxon>Peronosporomycetes</taxon>
        <taxon>Peronosporales</taxon>
        <taxon>Peronosporaceae</taxon>
        <taxon>Hyaloperonospora</taxon>
    </lineage>
</organism>
<reference evidence="1" key="2">
    <citation type="submission" date="2015-06" db="UniProtKB">
        <authorList>
            <consortium name="EnsemblProtists"/>
        </authorList>
    </citation>
    <scope>IDENTIFICATION</scope>
    <source>
        <strain evidence="1">Emoy2</strain>
    </source>
</reference>
<dbReference type="HOGENOM" id="CLU_3145691_0_0_1"/>
<dbReference type="AlphaFoldDB" id="M4BEM3"/>
<dbReference type="EnsemblProtists" id="HpaT804741">
    <property type="protein sequence ID" value="HpaP804741"/>
    <property type="gene ID" value="HpaG804741"/>
</dbReference>
<name>M4BEM3_HYAAE</name>
<dbReference type="EMBL" id="JH598180">
    <property type="status" value="NOT_ANNOTATED_CDS"/>
    <property type="molecule type" value="Genomic_DNA"/>
</dbReference>
<keyword evidence="2" id="KW-1185">Reference proteome</keyword>
<reference evidence="2" key="1">
    <citation type="journal article" date="2010" name="Science">
        <title>Signatures of adaptation to obligate biotrophy in the Hyaloperonospora arabidopsidis genome.</title>
        <authorList>
            <person name="Baxter L."/>
            <person name="Tripathy S."/>
            <person name="Ishaque N."/>
            <person name="Boot N."/>
            <person name="Cabral A."/>
            <person name="Kemen E."/>
            <person name="Thines M."/>
            <person name="Ah-Fong A."/>
            <person name="Anderson R."/>
            <person name="Badejoko W."/>
            <person name="Bittner-Eddy P."/>
            <person name="Boore J.L."/>
            <person name="Chibucos M.C."/>
            <person name="Coates M."/>
            <person name="Dehal P."/>
            <person name="Delehaunty K."/>
            <person name="Dong S."/>
            <person name="Downton P."/>
            <person name="Dumas B."/>
            <person name="Fabro G."/>
            <person name="Fronick C."/>
            <person name="Fuerstenberg S.I."/>
            <person name="Fulton L."/>
            <person name="Gaulin E."/>
            <person name="Govers F."/>
            <person name="Hughes L."/>
            <person name="Humphray S."/>
            <person name="Jiang R.H."/>
            <person name="Judelson H."/>
            <person name="Kamoun S."/>
            <person name="Kyung K."/>
            <person name="Meijer H."/>
            <person name="Minx P."/>
            <person name="Morris P."/>
            <person name="Nelson J."/>
            <person name="Phuntumart V."/>
            <person name="Qutob D."/>
            <person name="Rehmany A."/>
            <person name="Rougon-Cardoso A."/>
            <person name="Ryden P."/>
            <person name="Torto-Alalibo T."/>
            <person name="Studholme D."/>
            <person name="Wang Y."/>
            <person name="Win J."/>
            <person name="Wood J."/>
            <person name="Clifton S.W."/>
            <person name="Rogers J."/>
            <person name="Van den Ackerveken G."/>
            <person name="Jones J.D."/>
            <person name="McDowell J.M."/>
            <person name="Beynon J."/>
            <person name="Tyler B.M."/>
        </authorList>
    </citation>
    <scope>NUCLEOTIDE SEQUENCE [LARGE SCALE GENOMIC DNA]</scope>
    <source>
        <strain evidence="2">Emoy2</strain>
    </source>
</reference>
<sequence length="49" mass="5412">MQWRKCELRVTALSDAASGARDATWTMNGRRNTSVKCRALFAAHVLFGG</sequence>
<dbReference type="VEuPathDB" id="FungiDB:HpaG804741"/>
<evidence type="ECO:0000313" key="2">
    <source>
        <dbReference type="Proteomes" id="UP000011713"/>
    </source>
</evidence>
<proteinExistence type="predicted"/>
<accession>M4BEM3</accession>
<evidence type="ECO:0000313" key="1">
    <source>
        <dbReference type="EnsemblProtists" id="HpaP804741"/>
    </source>
</evidence>
<protein>
    <submittedName>
        <fullName evidence="1">Uncharacterized protein</fullName>
    </submittedName>
</protein>